<dbReference type="AlphaFoldDB" id="A0A9N7U498"/>
<evidence type="ECO:0000256" key="1">
    <source>
        <dbReference type="ARBA" id="ARBA00004323"/>
    </source>
</evidence>
<dbReference type="Gene3D" id="3.90.550.50">
    <property type="match status" value="1"/>
</dbReference>
<evidence type="ECO:0000256" key="7">
    <source>
        <dbReference type="ARBA" id="ARBA00022968"/>
    </source>
</evidence>
<evidence type="ECO:0000256" key="4">
    <source>
        <dbReference type="ARBA" id="ARBA00022676"/>
    </source>
</evidence>
<dbReference type="PANTHER" id="PTHR11214:SF115">
    <property type="entry name" value="HEXOSYLTRANSFERASE"/>
    <property type="match status" value="1"/>
</dbReference>
<evidence type="ECO:0000256" key="3">
    <source>
        <dbReference type="ARBA" id="ARBA00008661"/>
    </source>
</evidence>
<keyword evidence="12" id="KW-0325">Glycoprotein</keyword>
<dbReference type="Pfam" id="PF01762">
    <property type="entry name" value="Galactosyl_T"/>
    <property type="match status" value="1"/>
</dbReference>
<keyword evidence="10" id="KW-0443">Lipid metabolism</keyword>
<feature type="region of interest" description="Disordered" evidence="14">
    <location>
        <begin position="1"/>
        <end position="22"/>
    </location>
</feature>
<keyword evidence="11 13" id="KW-0472">Membrane</keyword>
<feature type="compositionally biased region" description="Low complexity" evidence="14">
    <location>
        <begin position="77"/>
        <end position="104"/>
    </location>
</feature>
<evidence type="ECO:0000313" key="16">
    <source>
        <dbReference type="Proteomes" id="UP001153269"/>
    </source>
</evidence>
<gene>
    <name evidence="15" type="ORF">PLEPLA_LOCUS11667</name>
</gene>
<keyword evidence="5" id="KW-0808">Transferase</keyword>
<comment type="similarity">
    <text evidence="3 13">Belongs to the glycosyltransferase 31 family.</text>
</comment>
<dbReference type="Proteomes" id="UP001153269">
    <property type="component" value="Unassembled WGS sequence"/>
</dbReference>
<dbReference type="InterPro" id="IPR002659">
    <property type="entry name" value="Glyco_trans_31"/>
</dbReference>
<keyword evidence="9 13" id="KW-0333">Golgi apparatus</keyword>
<sequence>MLGSGCSMKESQGLLDAGRPGDSRSRCSSSRRLCFCFILVFAVGYLFLYFNSTKWWTPFKSLTQSKKSPNTTDPSRVTGSTGAAAGLTTDSSSSGTDQVTQSSSAPPLAPYVSPGPYLVEYPHQYHFTINEPQTCAEQQPFLALMVPVAPQNRADRDIIRRTWGGDSQVLGKVVKLFFLLGLKTGEGAEQLPEQLLQESKEHQDLIQSDFVDCYKNLTIKTMVMLEWLDTYCSNASYAMKIDSDMFLNLPNLIHMLINASRTNYLTGLVASGAAVLRDPSSKWYVPVEVHPSPQYPRYALGLGYVLSLDLPRKLVEAARDVRALYIEDVYLGLCMQHLGIPLTDPPGPGYFYVFPVSYNRCAFSRLIATTTHENADRTSIWTDFKKPGPFC</sequence>
<evidence type="ECO:0000256" key="8">
    <source>
        <dbReference type="ARBA" id="ARBA00022989"/>
    </source>
</evidence>
<proteinExistence type="inferred from homology"/>
<dbReference type="GO" id="GO:0006493">
    <property type="term" value="P:protein O-linked glycosylation"/>
    <property type="evidence" value="ECO:0007669"/>
    <property type="project" value="TreeGrafter"/>
</dbReference>
<dbReference type="GO" id="GO:0000139">
    <property type="term" value="C:Golgi membrane"/>
    <property type="evidence" value="ECO:0007669"/>
    <property type="project" value="UniProtKB-SubCell"/>
</dbReference>
<feature type="region of interest" description="Disordered" evidence="14">
    <location>
        <begin position="63"/>
        <end position="108"/>
    </location>
</feature>
<accession>A0A9N7U498</accession>
<protein>
    <recommendedName>
        <fullName evidence="13">Hexosyltransferase</fullName>
        <ecNumber evidence="13">2.4.1.-</ecNumber>
    </recommendedName>
</protein>
<evidence type="ECO:0000256" key="12">
    <source>
        <dbReference type="ARBA" id="ARBA00023180"/>
    </source>
</evidence>
<dbReference type="FunFam" id="3.90.550.50:FF:000001">
    <property type="entry name" value="Hexosyltransferase"/>
    <property type="match status" value="1"/>
</dbReference>
<evidence type="ECO:0000256" key="2">
    <source>
        <dbReference type="ARBA" id="ARBA00004922"/>
    </source>
</evidence>
<keyword evidence="6 13" id="KW-0812">Transmembrane</keyword>
<evidence type="ECO:0000256" key="11">
    <source>
        <dbReference type="ARBA" id="ARBA00023136"/>
    </source>
</evidence>
<keyword evidence="8 13" id="KW-1133">Transmembrane helix</keyword>
<comment type="subcellular location">
    <subcellularLocation>
        <location evidence="1 13">Golgi apparatus membrane</location>
        <topology evidence="1 13">Single-pass type II membrane protein</topology>
    </subcellularLocation>
</comment>
<evidence type="ECO:0000313" key="15">
    <source>
        <dbReference type="EMBL" id="CAB1423746.1"/>
    </source>
</evidence>
<name>A0A9N7U498_PLEPL</name>
<keyword evidence="4 13" id="KW-0328">Glycosyltransferase</keyword>
<evidence type="ECO:0000256" key="9">
    <source>
        <dbReference type="ARBA" id="ARBA00023034"/>
    </source>
</evidence>
<evidence type="ECO:0000256" key="13">
    <source>
        <dbReference type="RuleBase" id="RU363063"/>
    </source>
</evidence>
<dbReference type="EC" id="2.4.1.-" evidence="13"/>
<dbReference type="PANTHER" id="PTHR11214">
    <property type="entry name" value="BETA-1,3-N-ACETYLGLUCOSAMINYLTRANSFERASE"/>
    <property type="match status" value="1"/>
</dbReference>
<comment type="caution">
    <text evidence="15">The sequence shown here is derived from an EMBL/GenBank/DDBJ whole genome shotgun (WGS) entry which is preliminary data.</text>
</comment>
<reference evidence="15" key="1">
    <citation type="submission" date="2020-03" db="EMBL/GenBank/DDBJ databases">
        <authorList>
            <person name="Weist P."/>
        </authorList>
    </citation>
    <scope>NUCLEOTIDE SEQUENCE</scope>
</reference>
<feature type="transmembrane region" description="Helical" evidence="13">
    <location>
        <begin position="33"/>
        <end position="50"/>
    </location>
</feature>
<evidence type="ECO:0000256" key="10">
    <source>
        <dbReference type="ARBA" id="ARBA00023098"/>
    </source>
</evidence>
<keyword evidence="16" id="KW-1185">Reference proteome</keyword>
<organism evidence="15 16">
    <name type="scientific">Pleuronectes platessa</name>
    <name type="common">European plaice</name>
    <dbReference type="NCBI Taxonomy" id="8262"/>
    <lineage>
        <taxon>Eukaryota</taxon>
        <taxon>Metazoa</taxon>
        <taxon>Chordata</taxon>
        <taxon>Craniata</taxon>
        <taxon>Vertebrata</taxon>
        <taxon>Euteleostomi</taxon>
        <taxon>Actinopterygii</taxon>
        <taxon>Neopterygii</taxon>
        <taxon>Teleostei</taxon>
        <taxon>Neoteleostei</taxon>
        <taxon>Acanthomorphata</taxon>
        <taxon>Carangaria</taxon>
        <taxon>Pleuronectiformes</taxon>
        <taxon>Pleuronectoidei</taxon>
        <taxon>Pleuronectidae</taxon>
        <taxon>Pleuronectes</taxon>
    </lineage>
</organism>
<keyword evidence="7 13" id="KW-0735">Signal-anchor</keyword>
<dbReference type="GO" id="GO:0006629">
    <property type="term" value="P:lipid metabolic process"/>
    <property type="evidence" value="ECO:0007669"/>
    <property type="project" value="UniProtKB-KW"/>
</dbReference>
<feature type="compositionally biased region" description="Polar residues" evidence="14">
    <location>
        <begin position="63"/>
        <end position="75"/>
    </location>
</feature>
<comment type="pathway">
    <text evidence="2">Protein modification; protein glycosylation.</text>
</comment>
<evidence type="ECO:0000256" key="5">
    <source>
        <dbReference type="ARBA" id="ARBA00022679"/>
    </source>
</evidence>
<dbReference type="EMBL" id="CADEAL010000676">
    <property type="protein sequence ID" value="CAB1423746.1"/>
    <property type="molecule type" value="Genomic_DNA"/>
</dbReference>
<evidence type="ECO:0000256" key="14">
    <source>
        <dbReference type="SAM" id="MobiDB-lite"/>
    </source>
</evidence>
<evidence type="ECO:0000256" key="6">
    <source>
        <dbReference type="ARBA" id="ARBA00022692"/>
    </source>
</evidence>
<dbReference type="GO" id="GO:0008499">
    <property type="term" value="F:N-acetyl-beta-D-glucosaminide beta-(1,3)-galactosyltransferase activity"/>
    <property type="evidence" value="ECO:0007669"/>
    <property type="project" value="TreeGrafter"/>
</dbReference>